<dbReference type="InterPro" id="IPR046253">
    <property type="entry name" value="DUF6286"/>
</dbReference>
<feature type="compositionally biased region" description="Basic residues" evidence="1">
    <location>
        <begin position="1"/>
        <end position="11"/>
    </location>
</feature>
<feature type="transmembrane region" description="Helical" evidence="2">
    <location>
        <begin position="89"/>
        <end position="109"/>
    </location>
</feature>
<feature type="domain" description="DUF6286" evidence="3">
    <location>
        <begin position="99"/>
        <end position="204"/>
    </location>
</feature>
<organism evidence="4 5">
    <name type="scientific">Thermomonospora echinospora</name>
    <dbReference type="NCBI Taxonomy" id="1992"/>
    <lineage>
        <taxon>Bacteria</taxon>
        <taxon>Bacillati</taxon>
        <taxon>Actinomycetota</taxon>
        <taxon>Actinomycetes</taxon>
        <taxon>Streptosporangiales</taxon>
        <taxon>Thermomonosporaceae</taxon>
        <taxon>Thermomonospora</taxon>
    </lineage>
</organism>
<dbReference type="Pfam" id="PF19803">
    <property type="entry name" value="DUF6286"/>
    <property type="match status" value="1"/>
</dbReference>
<evidence type="ECO:0000313" key="4">
    <source>
        <dbReference type="EMBL" id="SEF89308.1"/>
    </source>
</evidence>
<sequence length="208" mass="22339">MTTHAGQRRPARTSPAQAPTVDRTARRAARRAFRPRRRLPALLVSSLLIAAGVIVAAEVISTLVGSPLRLVDYGRAVSWLTGTSWNDPATRAAAAVISLLGLACLLAGLRPGHTSLIPLRSDDPHLVMGVTERGLRRAVAAAAADVEMITSVRRVKVRRHRVIVEAETALRDPGGLTRQVGAAVTRRLEELGPRPRRAVSVRVRSTEG</sequence>
<feature type="transmembrane region" description="Helical" evidence="2">
    <location>
        <begin position="39"/>
        <end position="60"/>
    </location>
</feature>
<dbReference type="RefSeq" id="WP_103936664.1">
    <property type="nucleotide sequence ID" value="NZ_FNVO01000002.1"/>
</dbReference>
<evidence type="ECO:0000256" key="2">
    <source>
        <dbReference type="SAM" id="Phobius"/>
    </source>
</evidence>
<name>A0A1H5VQR8_9ACTN</name>
<dbReference type="AlphaFoldDB" id="A0A1H5VQR8"/>
<protein>
    <recommendedName>
        <fullName evidence="3">DUF6286 domain-containing protein</fullName>
    </recommendedName>
</protein>
<keyword evidence="2" id="KW-1133">Transmembrane helix</keyword>
<dbReference type="Proteomes" id="UP000236723">
    <property type="component" value="Unassembled WGS sequence"/>
</dbReference>
<dbReference type="OrthoDB" id="3529404at2"/>
<evidence type="ECO:0000313" key="5">
    <source>
        <dbReference type="Proteomes" id="UP000236723"/>
    </source>
</evidence>
<proteinExistence type="predicted"/>
<keyword evidence="5" id="KW-1185">Reference proteome</keyword>
<dbReference type="EMBL" id="FNVO01000002">
    <property type="protein sequence ID" value="SEF89308.1"/>
    <property type="molecule type" value="Genomic_DNA"/>
</dbReference>
<evidence type="ECO:0000256" key="1">
    <source>
        <dbReference type="SAM" id="MobiDB-lite"/>
    </source>
</evidence>
<reference evidence="5" key="1">
    <citation type="submission" date="2016-10" db="EMBL/GenBank/DDBJ databases">
        <authorList>
            <person name="Varghese N."/>
            <person name="Submissions S."/>
        </authorList>
    </citation>
    <scope>NUCLEOTIDE SEQUENCE [LARGE SCALE GENOMIC DNA]</scope>
    <source>
        <strain evidence="5">DSM 43163</strain>
    </source>
</reference>
<gene>
    <name evidence="4" type="ORF">SAMN04489712_102410</name>
</gene>
<evidence type="ECO:0000259" key="3">
    <source>
        <dbReference type="Pfam" id="PF19803"/>
    </source>
</evidence>
<keyword evidence="2" id="KW-0812">Transmembrane</keyword>
<feature type="region of interest" description="Disordered" evidence="1">
    <location>
        <begin position="1"/>
        <end position="31"/>
    </location>
</feature>
<accession>A0A1H5VQR8</accession>
<keyword evidence="2" id="KW-0472">Membrane</keyword>